<dbReference type="EMBL" id="JADGMS010000001">
    <property type="protein sequence ID" value="KAF9689764.1"/>
    <property type="molecule type" value="Genomic_DNA"/>
</dbReference>
<gene>
    <name evidence="3" type="ORF">SADUNF_Sadunf01G0126100</name>
</gene>
<feature type="domain" description="Retrotransposon Copia-like N-terminal" evidence="2">
    <location>
        <begin position="84"/>
        <end position="122"/>
    </location>
</feature>
<reference evidence="3 4" key="1">
    <citation type="submission" date="2020-10" db="EMBL/GenBank/DDBJ databases">
        <title>Plant Genome Project.</title>
        <authorList>
            <person name="Zhang R.-G."/>
        </authorList>
    </citation>
    <scope>NUCLEOTIDE SEQUENCE [LARGE SCALE GENOMIC DNA]</scope>
    <source>
        <strain evidence="3">FAFU-HL-1</strain>
        <tissue evidence="3">Leaf</tissue>
    </source>
</reference>
<evidence type="ECO:0000256" key="1">
    <source>
        <dbReference type="SAM" id="MobiDB-lite"/>
    </source>
</evidence>
<keyword evidence="4" id="KW-1185">Reference proteome</keyword>
<organism evidence="3 4">
    <name type="scientific">Salix dunnii</name>
    <dbReference type="NCBI Taxonomy" id="1413687"/>
    <lineage>
        <taxon>Eukaryota</taxon>
        <taxon>Viridiplantae</taxon>
        <taxon>Streptophyta</taxon>
        <taxon>Embryophyta</taxon>
        <taxon>Tracheophyta</taxon>
        <taxon>Spermatophyta</taxon>
        <taxon>Magnoliopsida</taxon>
        <taxon>eudicotyledons</taxon>
        <taxon>Gunneridae</taxon>
        <taxon>Pentapetalae</taxon>
        <taxon>rosids</taxon>
        <taxon>fabids</taxon>
        <taxon>Malpighiales</taxon>
        <taxon>Salicaceae</taxon>
        <taxon>Saliceae</taxon>
        <taxon>Salix</taxon>
    </lineage>
</organism>
<feature type="region of interest" description="Disordered" evidence="1">
    <location>
        <begin position="249"/>
        <end position="284"/>
    </location>
</feature>
<accession>A0A835NC02</accession>
<comment type="caution">
    <text evidence="3">The sequence shown here is derived from an EMBL/GenBank/DDBJ whole genome shotgun (WGS) entry which is preliminary data.</text>
</comment>
<feature type="compositionally biased region" description="Polar residues" evidence="1">
    <location>
        <begin position="273"/>
        <end position="284"/>
    </location>
</feature>
<feature type="compositionally biased region" description="Polar residues" evidence="1">
    <location>
        <begin position="249"/>
        <end position="259"/>
    </location>
</feature>
<proteinExistence type="predicted"/>
<sequence>MEEVIGYSLPPSIASYLGTGLRSVLIIFRSSMCKTLFYSAQYLQAKLLQHYKPRIAGFRSFLTSPKSFPTSQGLKQQTPLQNDLASIELDGTNYMEWALNAQNKIRGRKLWGFISGSKAAPNDTNSEEYEGKLQKLWQKIDAIDDCAMSCKADIEIYTTKTNCQDAMMGGISTNGNAMATRRIFTRQDNKKGTCKCTHYNDDNHVVDTCFKLHGYPEWHPKGKKNFANTSIQQQPMSSATRLIAQTGIPTDENNSTMDTPTIMDSCPQDKTMDTSTTIDPCSQD</sequence>
<dbReference type="Proteomes" id="UP000657918">
    <property type="component" value="Unassembled WGS sequence"/>
</dbReference>
<dbReference type="Pfam" id="PF14244">
    <property type="entry name" value="Retrotran_gag_3"/>
    <property type="match status" value="1"/>
</dbReference>
<dbReference type="InterPro" id="IPR029472">
    <property type="entry name" value="Copia-like_N"/>
</dbReference>
<dbReference type="AlphaFoldDB" id="A0A835NC02"/>
<evidence type="ECO:0000313" key="4">
    <source>
        <dbReference type="Proteomes" id="UP000657918"/>
    </source>
</evidence>
<evidence type="ECO:0000259" key="2">
    <source>
        <dbReference type="Pfam" id="PF14244"/>
    </source>
</evidence>
<dbReference type="OrthoDB" id="1746033at2759"/>
<protein>
    <recommendedName>
        <fullName evidence="2">Retrotransposon Copia-like N-terminal domain-containing protein</fullName>
    </recommendedName>
</protein>
<name>A0A835NC02_9ROSI</name>
<evidence type="ECO:0000313" key="3">
    <source>
        <dbReference type="EMBL" id="KAF9689764.1"/>
    </source>
</evidence>